<organism evidence="2">
    <name type="scientific">Guillardia theta (strain CCMP2712)</name>
    <name type="common">Cryptophyte</name>
    <dbReference type="NCBI Taxonomy" id="905079"/>
    <lineage>
        <taxon>Eukaryota</taxon>
        <taxon>Cryptophyceae</taxon>
        <taxon>Pyrenomonadales</taxon>
        <taxon>Geminigeraceae</taxon>
        <taxon>Guillardia</taxon>
    </lineage>
</organism>
<dbReference type="KEGG" id="gtt:GUITHDRAFT_114534"/>
<reference evidence="3" key="3">
    <citation type="submission" date="2016-03" db="UniProtKB">
        <authorList>
            <consortium name="EnsemblProtists"/>
        </authorList>
    </citation>
    <scope>IDENTIFICATION</scope>
</reference>
<dbReference type="EnsemblProtists" id="EKX39333">
    <property type="protein sequence ID" value="EKX39333"/>
    <property type="gene ID" value="GUITHDRAFT_114534"/>
</dbReference>
<sequence length="151" mass="17311">MGGNASVPQVRAKDVKRASDIKHGWLCKRGLTNTQLQRRWCAIHDLRLYYFENPRSEEPKGVVNLRGAIVSESKTIKLAIEIQTGALIADKGVEKRTYVFTTVGSDDKKMKGGEGMSKDERLRQQRKYDRENLEKWLKWLQEETAKTFAPS</sequence>
<dbReference type="PaxDb" id="55529-EKX39333"/>
<dbReference type="SMART" id="SM00233">
    <property type="entry name" value="PH"/>
    <property type="match status" value="1"/>
</dbReference>
<feature type="domain" description="PH" evidence="1">
    <location>
        <begin position="19"/>
        <end position="145"/>
    </location>
</feature>
<dbReference type="InterPro" id="IPR001849">
    <property type="entry name" value="PH_domain"/>
</dbReference>
<evidence type="ECO:0000313" key="3">
    <source>
        <dbReference type="EnsemblProtists" id="EKX39333"/>
    </source>
</evidence>
<protein>
    <recommendedName>
        <fullName evidence="1">PH domain-containing protein</fullName>
    </recommendedName>
</protein>
<keyword evidence="4" id="KW-1185">Reference proteome</keyword>
<proteinExistence type="predicted"/>
<gene>
    <name evidence="2" type="ORF">GUITHDRAFT_114534</name>
</gene>
<dbReference type="OrthoDB" id="10261837at2759"/>
<evidence type="ECO:0000313" key="2">
    <source>
        <dbReference type="EMBL" id="EKX39333.1"/>
    </source>
</evidence>
<dbReference type="InterPro" id="IPR011993">
    <property type="entry name" value="PH-like_dom_sf"/>
</dbReference>
<dbReference type="HOGENOM" id="CLU_1734963_0_0_1"/>
<dbReference type="AlphaFoldDB" id="L1ISY8"/>
<evidence type="ECO:0000259" key="1">
    <source>
        <dbReference type="PROSITE" id="PS50003"/>
    </source>
</evidence>
<accession>L1ISY8</accession>
<evidence type="ECO:0000313" key="4">
    <source>
        <dbReference type="Proteomes" id="UP000011087"/>
    </source>
</evidence>
<dbReference type="Proteomes" id="UP000011087">
    <property type="component" value="Unassembled WGS sequence"/>
</dbReference>
<reference evidence="4" key="2">
    <citation type="submission" date="2012-11" db="EMBL/GenBank/DDBJ databases">
        <authorList>
            <person name="Kuo A."/>
            <person name="Curtis B.A."/>
            <person name="Tanifuji G."/>
            <person name="Burki F."/>
            <person name="Gruber A."/>
            <person name="Irimia M."/>
            <person name="Maruyama S."/>
            <person name="Arias M.C."/>
            <person name="Ball S.G."/>
            <person name="Gile G.H."/>
            <person name="Hirakawa Y."/>
            <person name="Hopkins J.F."/>
            <person name="Rensing S.A."/>
            <person name="Schmutz J."/>
            <person name="Symeonidi A."/>
            <person name="Elias M."/>
            <person name="Eveleigh R.J."/>
            <person name="Herman E.K."/>
            <person name="Klute M.J."/>
            <person name="Nakayama T."/>
            <person name="Obornik M."/>
            <person name="Reyes-Prieto A."/>
            <person name="Armbrust E.V."/>
            <person name="Aves S.J."/>
            <person name="Beiko R.G."/>
            <person name="Coutinho P."/>
            <person name="Dacks J.B."/>
            <person name="Durnford D.G."/>
            <person name="Fast N.M."/>
            <person name="Green B.R."/>
            <person name="Grisdale C."/>
            <person name="Hempe F."/>
            <person name="Henrissat B."/>
            <person name="Hoppner M.P."/>
            <person name="Ishida K.-I."/>
            <person name="Kim E."/>
            <person name="Koreny L."/>
            <person name="Kroth P.G."/>
            <person name="Liu Y."/>
            <person name="Malik S.-B."/>
            <person name="Maier U.G."/>
            <person name="McRose D."/>
            <person name="Mock T."/>
            <person name="Neilson J.A."/>
            <person name="Onodera N.T."/>
            <person name="Poole A.M."/>
            <person name="Pritham E.J."/>
            <person name="Richards T.A."/>
            <person name="Rocap G."/>
            <person name="Roy S.W."/>
            <person name="Sarai C."/>
            <person name="Schaack S."/>
            <person name="Shirato S."/>
            <person name="Slamovits C.H."/>
            <person name="Spencer D.F."/>
            <person name="Suzuki S."/>
            <person name="Worden A.Z."/>
            <person name="Zauner S."/>
            <person name="Barry K."/>
            <person name="Bell C."/>
            <person name="Bharti A.K."/>
            <person name="Crow J.A."/>
            <person name="Grimwood J."/>
            <person name="Kramer R."/>
            <person name="Lindquist E."/>
            <person name="Lucas S."/>
            <person name="Salamov A."/>
            <person name="McFadden G.I."/>
            <person name="Lane C.E."/>
            <person name="Keeling P.J."/>
            <person name="Gray M.W."/>
            <person name="Grigoriev I.V."/>
            <person name="Archibald J.M."/>
        </authorList>
    </citation>
    <scope>NUCLEOTIDE SEQUENCE</scope>
    <source>
        <strain evidence="4">CCMP2712</strain>
    </source>
</reference>
<dbReference type="RefSeq" id="XP_005826313.1">
    <property type="nucleotide sequence ID" value="XM_005826256.1"/>
</dbReference>
<dbReference type="Pfam" id="PF00169">
    <property type="entry name" value="PH"/>
    <property type="match status" value="1"/>
</dbReference>
<dbReference type="SUPFAM" id="SSF50729">
    <property type="entry name" value="PH domain-like"/>
    <property type="match status" value="1"/>
</dbReference>
<dbReference type="PROSITE" id="PS50003">
    <property type="entry name" value="PH_DOMAIN"/>
    <property type="match status" value="1"/>
</dbReference>
<name>L1ISY8_GUITC</name>
<dbReference type="GeneID" id="17296135"/>
<reference evidence="2 4" key="1">
    <citation type="journal article" date="2012" name="Nature">
        <title>Algal genomes reveal evolutionary mosaicism and the fate of nucleomorphs.</title>
        <authorList>
            <consortium name="DOE Joint Genome Institute"/>
            <person name="Curtis B.A."/>
            <person name="Tanifuji G."/>
            <person name="Burki F."/>
            <person name="Gruber A."/>
            <person name="Irimia M."/>
            <person name="Maruyama S."/>
            <person name="Arias M.C."/>
            <person name="Ball S.G."/>
            <person name="Gile G.H."/>
            <person name="Hirakawa Y."/>
            <person name="Hopkins J.F."/>
            <person name="Kuo A."/>
            <person name="Rensing S.A."/>
            <person name="Schmutz J."/>
            <person name="Symeonidi A."/>
            <person name="Elias M."/>
            <person name="Eveleigh R.J."/>
            <person name="Herman E.K."/>
            <person name="Klute M.J."/>
            <person name="Nakayama T."/>
            <person name="Obornik M."/>
            <person name="Reyes-Prieto A."/>
            <person name="Armbrust E.V."/>
            <person name="Aves S.J."/>
            <person name="Beiko R.G."/>
            <person name="Coutinho P."/>
            <person name="Dacks J.B."/>
            <person name="Durnford D.G."/>
            <person name="Fast N.M."/>
            <person name="Green B.R."/>
            <person name="Grisdale C.J."/>
            <person name="Hempel F."/>
            <person name="Henrissat B."/>
            <person name="Hoppner M.P."/>
            <person name="Ishida K."/>
            <person name="Kim E."/>
            <person name="Koreny L."/>
            <person name="Kroth P.G."/>
            <person name="Liu Y."/>
            <person name="Malik S.B."/>
            <person name="Maier U.G."/>
            <person name="McRose D."/>
            <person name="Mock T."/>
            <person name="Neilson J.A."/>
            <person name="Onodera N.T."/>
            <person name="Poole A.M."/>
            <person name="Pritham E.J."/>
            <person name="Richards T.A."/>
            <person name="Rocap G."/>
            <person name="Roy S.W."/>
            <person name="Sarai C."/>
            <person name="Schaack S."/>
            <person name="Shirato S."/>
            <person name="Slamovits C.H."/>
            <person name="Spencer D.F."/>
            <person name="Suzuki S."/>
            <person name="Worden A.Z."/>
            <person name="Zauner S."/>
            <person name="Barry K."/>
            <person name="Bell C."/>
            <person name="Bharti A.K."/>
            <person name="Crow J.A."/>
            <person name="Grimwood J."/>
            <person name="Kramer R."/>
            <person name="Lindquist E."/>
            <person name="Lucas S."/>
            <person name="Salamov A."/>
            <person name="McFadden G.I."/>
            <person name="Lane C.E."/>
            <person name="Keeling P.J."/>
            <person name="Gray M.W."/>
            <person name="Grigoriev I.V."/>
            <person name="Archibald J.M."/>
        </authorList>
    </citation>
    <scope>NUCLEOTIDE SEQUENCE</scope>
    <source>
        <strain evidence="2 4">CCMP2712</strain>
    </source>
</reference>
<dbReference type="EMBL" id="JH993040">
    <property type="protein sequence ID" value="EKX39333.1"/>
    <property type="molecule type" value="Genomic_DNA"/>
</dbReference>
<dbReference type="Gene3D" id="2.30.29.30">
    <property type="entry name" value="Pleckstrin-homology domain (PH domain)/Phosphotyrosine-binding domain (PTB)"/>
    <property type="match status" value="1"/>
</dbReference>